<dbReference type="Proteomes" id="UP001319080">
    <property type="component" value="Unassembled WGS sequence"/>
</dbReference>
<dbReference type="EMBL" id="JAHESE010000005">
    <property type="protein sequence ID" value="MBT1708119.1"/>
    <property type="molecule type" value="Genomic_DNA"/>
</dbReference>
<sequence>MRKKIWLTCCGVALGGMVFGQIKKQFTVEDVQSCESVRLSLQANSGNCYIKPSQNPEILNVFSNQTETEYAHNFRKEIKGRTCEVQLNLEDSQASSLGESISTHFFGGTEGGGDKLWKMYLTDMKPYLLELKYGVGNANVDLSGLAIKKLKISSGSANVTVGYNSSLENQIDMDTFIVKVDLGSVNVKNLNLSRTHFVQADVGFGNVTLDFSNKPLVQNTVKGSVGAGNLLILMPSDEIPVLVKIHDSWLCSVKMPSSLVKIKENTFANAAYSKDSKGGLTFDLDVSMGSIVFKETKEVEVKDPK</sequence>
<accession>A0AAP2GPC7</accession>
<keyword evidence="2" id="KW-1185">Reference proteome</keyword>
<comment type="caution">
    <text evidence="1">The sequence shown here is derived from an EMBL/GenBank/DDBJ whole genome shotgun (WGS) entry which is preliminary data.</text>
</comment>
<gene>
    <name evidence="1" type="ORF">KK062_07790</name>
</gene>
<dbReference type="AlphaFoldDB" id="A0AAP2GPC7"/>
<proteinExistence type="predicted"/>
<protein>
    <submittedName>
        <fullName evidence="1">Uncharacterized protein</fullName>
    </submittedName>
</protein>
<name>A0AAP2GPC7_9BACT</name>
<evidence type="ECO:0000313" key="2">
    <source>
        <dbReference type="Proteomes" id="UP001319080"/>
    </source>
</evidence>
<dbReference type="RefSeq" id="WP_254083709.1">
    <property type="nucleotide sequence ID" value="NZ_JAHESE010000005.1"/>
</dbReference>
<reference evidence="1 2" key="1">
    <citation type="submission" date="2021-05" db="EMBL/GenBank/DDBJ databases">
        <title>A Polyphasic approach of four new species of the genus Ohtaekwangia: Ohtaekwangia histidinii sp. nov., Ohtaekwangia cretensis sp. nov., Ohtaekwangia indiensis sp. nov., Ohtaekwangia reichenbachii sp. nov. from diverse environment.</title>
        <authorList>
            <person name="Octaviana S."/>
        </authorList>
    </citation>
    <scope>NUCLEOTIDE SEQUENCE [LARGE SCALE GENOMIC DNA]</scope>
    <source>
        <strain evidence="1 2">PWU5</strain>
    </source>
</reference>
<organism evidence="1 2">
    <name type="scientific">Dawidia cretensis</name>
    <dbReference type="NCBI Taxonomy" id="2782350"/>
    <lineage>
        <taxon>Bacteria</taxon>
        <taxon>Pseudomonadati</taxon>
        <taxon>Bacteroidota</taxon>
        <taxon>Cytophagia</taxon>
        <taxon>Cytophagales</taxon>
        <taxon>Chryseotaleaceae</taxon>
        <taxon>Dawidia</taxon>
    </lineage>
</organism>
<evidence type="ECO:0000313" key="1">
    <source>
        <dbReference type="EMBL" id="MBT1708119.1"/>
    </source>
</evidence>